<reference evidence="13 14" key="1">
    <citation type="journal article" date="2019" name="Int. J. Syst. Evol. Microbiol.">
        <title>The Global Catalogue of Microorganisms (GCM) 10K type strain sequencing project: providing services to taxonomists for standard genome sequencing and annotation.</title>
        <authorList>
            <consortium name="The Broad Institute Genomics Platform"/>
            <consortium name="The Broad Institute Genome Sequencing Center for Infectious Disease"/>
            <person name="Wu L."/>
            <person name="Ma J."/>
        </authorList>
    </citation>
    <scope>NUCLEOTIDE SEQUENCE [LARGE SCALE GENOMIC DNA]</scope>
    <source>
        <strain evidence="13 14">JCM 15089</strain>
    </source>
</reference>
<dbReference type="Gene3D" id="2.60.15.10">
    <property type="entry name" value="F0F1 ATP synthase delta/epsilon subunit, N-terminal"/>
    <property type="match status" value="1"/>
</dbReference>
<dbReference type="InterPro" id="IPR001469">
    <property type="entry name" value="ATP_synth_F1_dsu/esu"/>
</dbReference>
<evidence type="ECO:0000256" key="1">
    <source>
        <dbReference type="ARBA" id="ARBA00003543"/>
    </source>
</evidence>
<evidence type="ECO:0000256" key="5">
    <source>
        <dbReference type="ARBA" id="ARBA00022781"/>
    </source>
</evidence>
<dbReference type="InterPro" id="IPR020546">
    <property type="entry name" value="ATP_synth_F1_dsu/esu_N"/>
</dbReference>
<evidence type="ECO:0000256" key="4">
    <source>
        <dbReference type="ARBA" id="ARBA00022448"/>
    </source>
</evidence>
<name>A0ABN1DYZ7_9PROT</name>
<proteinExistence type="inferred from homology"/>
<evidence type="ECO:0000313" key="14">
    <source>
        <dbReference type="Proteomes" id="UP001499951"/>
    </source>
</evidence>
<evidence type="ECO:0000313" key="13">
    <source>
        <dbReference type="EMBL" id="GAA0555775.1"/>
    </source>
</evidence>
<evidence type="ECO:0000256" key="11">
    <source>
        <dbReference type="RuleBase" id="RU003656"/>
    </source>
</evidence>
<dbReference type="HAMAP" id="MF_00530">
    <property type="entry name" value="ATP_synth_epsil_bac"/>
    <property type="match status" value="1"/>
</dbReference>
<comment type="function">
    <text evidence="1 10">Produces ATP from ADP in the presence of a proton gradient across the membrane.</text>
</comment>
<dbReference type="NCBIfam" id="TIGR01216">
    <property type="entry name" value="ATP_synt_epsi"/>
    <property type="match status" value="1"/>
</dbReference>
<dbReference type="PANTHER" id="PTHR13822:SF10">
    <property type="entry name" value="ATP SYNTHASE EPSILON CHAIN, CHLOROPLASTIC"/>
    <property type="match status" value="1"/>
</dbReference>
<keyword evidence="6 10" id="KW-0406">Ion transport</keyword>
<comment type="similarity">
    <text evidence="3 10 11">Belongs to the ATPase epsilon chain family.</text>
</comment>
<evidence type="ECO:0000256" key="6">
    <source>
        <dbReference type="ARBA" id="ARBA00023065"/>
    </source>
</evidence>
<keyword evidence="8 10" id="KW-0139">CF(1)</keyword>
<gene>
    <name evidence="10" type="primary">atpC</name>
    <name evidence="13" type="ORF">GCM10008942_00290</name>
</gene>
<organism evidence="13 14">
    <name type="scientific">Rhizomicrobium electricum</name>
    <dbReference type="NCBI Taxonomy" id="480070"/>
    <lineage>
        <taxon>Bacteria</taxon>
        <taxon>Pseudomonadati</taxon>
        <taxon>Pseudomonadota</taxon>
        <taxon>Alphaproteobacteria</taxon>
        <taxon>Micropepsales</taxon>
        <taxon>Micropepsaceae</taxon>
        <taxon>Rhizomicrobium</taxon>
    </lineage>
</organism>
<keyword evidence="4 10" id="KW-0813">Transport</keyword>
<feature type="domain" description="ATP synthase F1 complex delta/epsilon subunit N-terminal" evidence="12">
    <location>
        <begin position="6"/>
        <end position="83"/>
    </location>
</feature>
<evidence type="ECO:0000259" key="12">
    <source>
        <dbReference type="Pfam" id="PF02823"/>
    </source>
</evidence>
<dbReference type="Proteomes" id="UP001499951">
    <property type="component" value="Unassembled WGS sequence"/>
</dbReference>
<evidence type="ECO:0000256" key="10">
    <source>
        <dbReference type="HAMAP-Rule" id="MF_00530"/>
    </source>
</evidence>
<evidence type="ECO:0000256" key="3">
    <source>
        <dbReference type="ARBA" id="ARBA00005712"/>
    </source>
</evidence>
<keyword evidence="9 10" id="KW-0066">ATP synthesis</keyword>
<sequence>MADKISFDLVSPEQLLLSADADMVTIPGSEGDMGVMAGHTAVITTLRPGVITVSGGKEAQRFFVLGGFAEVTQTKLTVLAEEAIPANDIDARIAAVTESLAKAVTDTEKSVRQAKLDTLTKLRADA</sequence>
<keyword evidence="14" id="KW-1185">Reference proteome</keyword>
<dbReference type="SUPFAM" id="SSF51344">
    <property type="entry name" value="Epsilon subunit of F1F0-ATP synthase N-terminal domain"/>
    <property type="match status" value="1"/>
</dbReference>
<keyword evidence="5 10" id="KW-0375">Hydrogen ion transport</keyword>
<comment type="subunit">
    <text evidence="10 11">F-type ATPases have 2 components, CF(1) - the catalytic core - and CF(0) - the membrane proton channel. CF(1) has five subunits: alpha(3), beta(3), gamma(1), delta(1), epsilon(1). CF(0) has three main subunits: a, b and c.</text>
</comment>
<evidence type="ECO:0000256" key="9">
    <source>
        <dbReference type="ARBA" id="ARBA00023310"/>
    </source>
</evidence>
<protein>
    <recommendedName>
        <fullName evidence="10">ATP synthase epsilon chain</fullName>
    </recommendedName>
    <alternativeName>
        <fullName evidence="10">ATP synthase F1 sector epsilon subunit</fullName>
    </alternativeName>
    <alternativeName>
        <fullName evidence="10">F-ATPase epsilon subunit</fullName>
    </alternativeName>
</protein>
<keyword evidence="7 10" id="KW-0472">Membrane</keyword>
<evidence type="ECO:0000256" key="7">
    <source>
        <dbReference type="ARBA" id="ARBA00023136"/>
    </source>
</evidence>
<comment type="caution">
    <text evidence="13">The sequence shown here is derived from an EMBL/GenBank/DDBJ whole genome shotgun (WGS) entry which is preliminary data.</text>
</comment>
<accession>A0ABN1DYZ7</accession>
<comment type="subcellular location">
    <subcellularLocation>
        <location evidence="10">Cell membrane</location>
        <topology evidence="10">Peripheral membrane protein</topology>
    </subcellularLocation>
    <subcellularLocation>
        <location evidence="2">Endomembrane system</location>
        <topology evidence="2">Peripheral membrane protein</topology>
    </subcellularLocation>
</comment>
<keyword evidence="10" id="KW-1003">Cell membrane</keyword>
<dbReference type="EMBL" id="BAAADD010000001">
    <property type="protein sequence ID" value="GAA0555775.1"/>
    <property type="molecule type" value="Genomic_DNA"/>
</dbReference>
<dbReference type="RefSeq" id="WP_166930227.1">
    <property type="nucleotide sequence ID" value="NZ_BAAADD010000001.1"/>
</dbReference>
<dbReference type="Pfam" id="PF02823">
    <property type="entry name" value="ATP-synt_DE_N"/>
    <property type="match status" value="1"/>
</dbReference>
<dbReference type="InterPro" id="IPR036771">
    <property type="entry name" value="ATPsynth_dsu/esu_N"/>
</dbReference>
<dbReference type="CDD" id="cd12152">
    <property type="entry name" value="F1-ATPase_delta"/>
    <property type="match status" value="1"/>
</dbReference>
<evidence type="ECO:0000256" key="8">
    <source>
        <dbReference type="ARBA" id="ARBA00023196"/>
    </source>
</evidence>
<evidence type="ECO:0000256" key="2">
    <source>
        <dbReference type="ARBA" id="ARBA00004184"/>
    </source>
</evidence>
<dbReference type="PANTHER" id="PTHR13822">
    <property type="entry name" value="ATP SYNTHASE DELTA/EPSILON CHAIN"/>
    <property type="match status" value="1"/>
</dbReference>